<feature type="chain" id="PRO_5043567898" evidence="1">
    <location>
        <begin position="24"/>
        <end position="234"/>
    </location>
</feature>
<organism evidence="2 3">
    <name type="scientific">Daldinia eschscholtzii</name>
    <dbReference type="NCBI Taxonomy" id="292717"/>
    <lineage>
        <taxon>Eukaryota</taxon>
        <taxon>Fungi</taxon>
        <taxon>Dikarya</taxon>
        <taxon>Ascomycota</taxon>
        <taxon>Pezizomycotina</taxon>
        <taxon>Sordariomycetes</taxon>
        <taxon>Xylariomycetidae</taxon>
        <taxon>Xylariales</taxon>
        <taxon>Hypoxylaceae</taxon>
        <taxon>Daldinia</taxon>
    </lineage>
</organism>
<gene>
    <name evidence="2" type="ORF">Daesc_002689</name>
</gene>
<evidence type="ECO:0000313" key="3">
    <source>
        <dbReference type="Proteomes" id="UP001369815"/>
    </source>
</evidence>
<name>A0AAX6MR11_9PEZI</name>
<feature type="signal peptide" evidence="1">
    <location>
        <begin position="1"/>
        <end position="23"/>
    </location>
</feature>
<reference evidence="2 3" key="1">
    <citation type="journal article" date="2024" name="Front Chem Biol">
        <title>Unveiling the potential of Daldinia eschscholtzii MFLUCC 19-0629 through bioactivity and bioinformatics studies for enhanced sustainable agriculture production.</title>
        <authorList>
            <person name="Brooks S."/>
            <person name="Weaver J.A."/>
            <person name="Klomchit A."/>
            <person name="Alharthi S.A."/>
            <person name="Onlamun T."/>
            <person name="Nurani R."/>
            <person name="Vong T.K."/>
            <person name="Alberti F."/>
            <person name="Greco C."/>
        </authorList>
    </citation>
    <scope>NUCLEOTIDE SEQUENCE [LARGE SCALE GENOMIC DNA]</scope>
    <source>
        <strain evidence="2">MFLUCC 19-0629</strain>
    </source>
</reference>
<evidence type="ECO:0000313" key="2">
    <source>
        <dbReference type="EMBL" id="KAK6955059.1"/>
    </source>
</evidence>
<sequence length="234" mass="25314">MLLDKLAAAVALLLSSSAVSVSALCRHPPPTLYSASGIGDTSYLTWTILSDKEGSTLNNKQVKLRPLAGLPAGGLVVIDDSSPVLMTRFWNNSLYAVGRDKNNEVYDLGPTGYLNVSSISPHRFAKFDFLFANMTGLPGPNALPRSVDTKWVLQREVNADAGTYKLIHDAIAEIIGFSVCPEGPEGKGRWYRLIYMASYSGEQWDNAGCENVAVRTIVKAGGRDDDNEGCIVSR</sequence>
<dbReference type="Proteomes" id="UP001369815">
    <property type="component" value="Unassembled WGS sequence"/>
</dbReference>
<protein>
    <submittedName>
        <fullName evidence="2">Uncharacterized protein</fullName>
    </submittedName>
</protein>
<comment type="caution">
    <text evidence="2">The sequence shown here is derived from an EMBL/GenBank/DDBJ whole genome shotgun (WGS) entry which is preliminary data.</text>
</comment>
<dbReference type="EMBL" id="JBANMG010000003">
    <property type="protein sequence ID" value="KAK6955059.1"/>
    <property type="molecule type" value="Genomic_DNA"/>
</dbReference>
<keyword evidence="1" id="KW-0732">Signal</keyword>
<proteinExistence type="predicted"/>
<dbReference type="AlphaFoldDB" id="A0AAX6MR11"/>
<evidence type="ECO:0000256" key="1">
    <source>
        <dbReference type="SAM" id="SignalP"/>
    </source>
</evidence>
<accession>A0AAX6MR11</accession>
<keyword evidence="3" id="KW-1185">Reference proteome</keyword>